<evidence type="ECO:0000313" key="5">
    <source>
        <dbReference type="EMBL" id="MBW4710120.1"/>
    </source>
</evidence>
<feature type="domain" description="Mannitol dehydrogenase C-terminal" evidence="4">
    <location>
        <begin position="288"/>
        <end position="473"/>
    </location>
</feature>
<evidence type="ECO:0000259" key="3">
    <source>
        <dbReference type="Pfam" id="PF01232"/>
    </source>
</evidence>
<feature type="domain" description="Mannitol dehydrogenase N-terminal" evidence="3">
    <location>
        <begin position="29"/>
        <end position="279"/>
    </location>
</feature>
<protein>
    <submittedName>
        <fullName evidence="5">Mannitol dehydrogenase family protein</fullName>
    </submittedName>
</protein>
<name>A0A9X1FXW6_9RHOB</name>
<proteinExistence type="predicted"/>
<evidence type="ECO:0000256" key="2">
    <source>
        <dbReference type="ARBA" id="ARBA00023027"/>
    </source>
</evidence>
<gene>
    <name evidence="5" type="ORF">KX928_20230</name>
</gene>
<accession>A0A9X1FXW6</accession>
<dbReference type="GO" id="GO:0016616">
    <property type="term" value="F:oxidoreductase activity, acting on the CH-OH group of donors, NAD or NADP as acceptor"/>
    <property type="evidence" value="ECO:0007669"/>
    <property type="project" value="TreeGrafter"/>
</dbReference>
<keyword evidence="1" id="KW-0560">Oxidoreductase</keyword>
<dbReference type="Pfam" id="PF08125">
    <property type="entry name" value="Mannitol_dh_C"/>
    <property type="match status" value="1"/>
</dbReference>
<dbReference type="InterPro" id="IPR050988">
    <property type="entry name" value="Mannitol_DH/Oxidoreductase"/>
</dbReference>
<dbReference type="PANTHER" id="PTHR43362:SF1">
    <property type="entry name" value="MANNITOL DEHYDROGENASE 2-RELATED"/>
    <property type="match status" value="1"/>
</dbReference>
<dbReference type="RefSeq" id="WP_219506306.1">
    <property type="nucleotide sequence ID" value="NZ_JAHXDN010000006.1"/>
</dbReference>
<comment type="caution">
    <text evidence="5">The sequence shown here is derived from an EMBL/GenBank/DDBJ whole genome shotgun (WGS) entry which is preliminary data.</text>
</comment>
<reference evidence="5" key="1">
    <citation type="submission" date="2021-07" db="EMBL/GenBank/DDBJ databases">
        <title>Roseobacter insulae sp. nov., isolated from a tidal flat.</title>
        <authorList>
            <person name="Park S."/>
            <person name="Yoon J.-H."/>
        </authorList>
    </citation>
    <scope>NUCLEOTIDE SEQUENCE</scope>
    <source>
        <strain evidence="5">YSTF-M11</strain>
    </source>
</reference>
<evidence type="ECO:0000256" key="1">
    <source>
        <dbReference type="ARBA" id="ARBA00023002"/>
    </source>
</evidence>
<dbReference type="EMBL" id="JAHXDN010000006">
    <property type="protein sequence ID" value="MBW4710120.1"/>
    <property type="molecule type" value="Genomic_DNA"/>
</dbReference>
<dbReference type="Proteomes" id="UP001138661">
    <property type="component" value="Unassembled WGS sequence"/>
</dbReference>
<dbReference type="AlphaFoldDB" id="A0A9X1FXW6"/>
<dbReference type="InterPro" id="IPR013131">
    <property type="entry name" value="Mannitol_DH_N"/>
</dbReference>
<dbReference type="InterPro" id="IPR013118">
    <property type="entry name" value="Mannitol_DH_C"/>
</dbReference>
<dbReference type="Pfam" id="PF01232">
    <property type="entry name" value="Mannitol_dh"/>
    <property type="match status" value="1"/>
</dbReference>
<sequence length="506" mass="54597">MIKLKDAALTSLQPRIAVPRYDRSVLRPGILHVGVGNFHRAHQAIYLEDLHNAGGDPSWGICGAGVRAPDARMRVELSGQDWLYSVVEVDGTELAASVVGCMVDFVEIDPATNAPLLAQMGHPDTRIVSLTVTEGGYFVDSATGRFDLAHPLIAADIAAPGSAHTVFGAIVSALAARKSTGMAPFTVMSCDNLPGNGDAAREAVLGIAQAIDPDLAAWISDNVSFPNAMVDRITPATGDRERALLGQHFGIEDNFPVFCEPFRQWVLEDDFVNGRPELEAVGVTFTKDIHDFEKMKIRILNGGHAILAYPAALMGVEFAHDALLQTVIRAFLRKVLTDDVLHLVPAVPGYTPHEYLDLICTRIENQGVADQISRLCLDGSNRQPKFTIPSIRDNLAQGHVPVGLALSAALWCRYCAGRTDLGEDIPPNDPNWDSLHATAVAAQSTPQVWLEQSEIYGDVGKHPGFASLFAVCLNSLQTNGAEDTLRQYLNDDTFCTVEAAQSHGGH</sequence>
<dbReference type="PROSITE" id="PS00974">
    <property type="entry name" value="MANNITOL_DHGENASE"/>
    <property type="match status" value="1"/>
</dbReference>
<dbReference type="PANTHER" id="PTHR43362">
    <property type="entry name" value="MANNITOL DEHYDROGENASE DSF1-RELATED"/>
    <property type="match status" value="1"/>
</dbReference>
<dbReference type="InterPro" id="IPR023027">
    <property type="entry name" value="Mannitol_DH_CS"/>
</dbReference>
<evidence type="ECO:0000313" key="6">
    <source>
        <dbReference type="Proteomes" id="UP001138661"/>
    </source>
</evidence>
<organism evidence="5 6">
    <name type="scientific">Roseobacter insulae</name>
    <dbReference type="NCBI Taxonomy" id="2859783"/>
    <lineage>
        <taxon>Bacteria</taxon>
        <taxon>Pseudomonadati</taxon>
        <taxon>Pseudomonadota</taxon>
        <taxon>Alphaproteobacteria</taxon>
        <taxon>Rhodobacterales</taxon>
        <taxon>Roseobacteraceae</taxon>
        <taxon>Roseobacter</taxon>
    </lineage>
</organism>
<keyword evidence="2" id="KW-0520">NAD</keyword>
<evidence type="ECO:0000259" key="4">
    <source>
        <dbReference type="Pfam" id="PF08125"/>
    </source>
</evidence>
<dbReference type="GO" id="GO:0019594">
    <property type="term" value="P:mannitol metabolic process"/>
    <property type="evidence" value="ECO:0007669"/>
    <property type="project" value="InterPro"/>
</dbReference>
<keyword evidence="6" id="KW-1185">Reference proteome</keyword>